<evidence type="ECO:0000313" key="1">
    <source>
        <dbReference type="EMBL" id="GAY75837.1"/>
    </source>
</evidence>
<sequence>MKISALDYYVKYNFDEVMSRDLKMMPPSADFIHNNVHDRLFDFLCII</sequence>
<gene>
    <name evidence="1" type="ORF">NBRC111894_1391</name>
</gene>
<protein>
    <submittedName>
        <fullName evidence="1">Uncharacterized protein</fullName>
    </submittedName>
</protein>
<name>A0A4Y1Z9V9_9BACL</name>
<comment type="caution">
    <text evidence="1">The sequence shown here is derived from an EMBL/GenBank/DDBJ whole genome shotgun (WGS) entry which is preliminary data.</text>
</comment>
<dbReference type="Proteomes" id="UP000319716">
    <property type="component" value="Unassembled WGS sequence"/>
</dbReference>
<organism evidence="1 2">
    <name type="scientific">Sporolactobacillus inulinus</name>
    <dbReference type="NCBI Taxonomy" id="2078"/>
    <lineage>
        <taxon>Bacteria</taxon>
        <taxon>Bacillati</taxon>
        <taxon>Bacillota</taxon>
        <taxon>Bacilli</taxon>
        <taxon>Bacillales</taxon>
        <taxon>Sporolactobacillaceae</taxon>
        <taxon>Sporolactobacillus</taxon>
    </lineage>
</organism>
<dbReference type="AlphaFoldDB" id="A0A4Y1Z9V9"/>
<accession>A0A4Y1Z9V9</accession>
<reference evidence="1 2" key="1">
    <citation type="submission" date="2017-11" db="EMBL/GenBank/DDBJ databases">
        <title>Draft Genome Sequence of Sporolactobacillus inulinus NBRC 111894 Isolated from Koso, a Japanese Sugar-Vegetable Fermented Beverage.</title>
        <authorList>
            <person name="Chiou T.Y."/>
            <person name="Oshima K."/>
            <person name="Suda W."/>
            <person name="Hattori M."/>
            <person name="Takahashi T."/>
        </authorList>
    </citation>
    <scope>NUCLEOTIDE SEQUENCE [LARGE SCALE GENOMIC DNA]</scope>
    <source>
        <strain evidence="1 2">NBRC111894</strain>
    </source>
</reference>
<proteinExistence type="predicted"/>
<evidence type="ECO:0000313" key="2">
    <source>
        <dbReference type="Proteomes" id="UP000319716"/>
    </source>
</evidence>
<dbReference type="EMBL" id="BEXB01000008">
    <property type="protein sequence ID" value="GAY75837.1"/>
    <property type="molecule type" value="Genomic_DNA"/>
</dbReference>